<reference evidence="4" key="1">
    <citation type="journal article" date="2020" name="Fungal Divers.">
        <title>Resolving the Mortierellaceae phylogeny through synthesis of multi-gene phylogenetics and phylogenomics.</title>
        <authorList>
            <person name="Vandepol N."/>
            <person name="Liber J."/>
            <person name="Desiro A."/>
            <person name="Na H."/>
            <person name="Kennedy M."/>
            <person name="Barry K."/>
            <person name="Grigoriev I.V."/>
            <person name="Miller A.N."/>
            <person name="O'Donnell K."/>
            <person name="Stajich J.E."/>
            <person name="Bonito G."/>
        </authorList>
    </citation>
    <scope>NUCLEOTIDE SEQUENCE</scope>
    <source>
        <strain evidence="4">MES-2147</strain>
    </source>
</reference>
<evidence type="ECO:0000256" key="1">
    <source>
        <dbReference type="ARBA" id="ARBA00023242"/>
    </source>
</evidence>
<dbReference type="OrthoDB" id="2018619at2759"/>
<feature type="non-terminal residue" evidence="4">
    <location>
        <position position="1"/>
    </location>
</feature>
<dbReference type="PANTHER" id="PTHR46910">
    <property type="entry name" value="TRANSCRIPTION FACTOR PDR1"/>
    <property type="match status" value="1"/>
</dbReference>
<dbReference type="InterPro" id="IPR050987">
    <property type="entry name" value="AtrR-like"/>
</dbReference>
<evidence type="ECO:0000259" key="3">
    <source>
        <dbReference type="SMART" id="SM00906"/>
    </source>
</evidence>
<sequence length="864" mass="97497">ATGTPGLRILTSGKRDRHLVETEILDSSLRDVRSLQMNRLRRVEQFLDRLGIDETRLDEVGWLTEHIKSQQESAPGSVDNQYHLDESSPTTPINSPLQATLSESGQFICPAPKPTPFPTRVPLSVLNKTMFELSMYDCTQYLGPVSGTRAVSWSEEMRFPLPWLVPEPQVQESLLVLPPMEQMIDLIEWMVQSPLYVYLPILSKACILNALSTAIPNSDNLLGIETLQSVADIADDHSALPQRITGRVSAVFLLNAIMALGAAYRTNAINQNTPHKLLSDPNAREKKYHDFQVFFDRCRALTVYILDQPRVSSLQALLLLMKCPAIPGIQNLYREQACAMALSLGLHRDPEPWTLCRSVIQLRRNIFWCCFVIDASYSLNSGFPEKFPDDYITVGLPEKPSIENGDDLGEIEAENETQRIGFLIEQAKLWRIVKKIRRCGQTSNKCSESYCEGNNLYRNLETSQDAYGVSRQPVSPGSTQPPWVWRADSARRILDVELAQWQMELPQNLRFDFALTRQDDPCPFLVRVNGLGAMLQIIFNEVLILLHHPFLILADSQNQSRQGQGVQHGRPTKPRSNTGPIRTAEAITFLIDHLLRTTPEWLVCHNEVESAMHMAERVHALNVTMAANNNVSGTALSSFPYVSHACGQQAKNQLKQTRAFRKTIKELDQFTMSMGFRPELMTKELAARGSARERLVRSIKQFLLYKRGTDCYRLPRSPPETDSALNANVHGDLRMESGTGQDHLEMRLAFLDQRVWIRYYNIRIKDGIEARNGSESWLEILNPYVPVPELEVDSEDEEEPVLQPVLGFSSADDFIMATFDGEEISLSDLGIHVPPRRRMDSNADSTDGAEEPMDPPQSSTTALM</sequence>
<dbReference type="GO" id="GO:0006351">
    <property type="term" value="P:DNA-templated transcription"/>
    <property type="evidence" value="ECO:0007669"/>
    <property type="project" value="InterPro"/>
</dbReference>
<comment type="caution">
    <text evidence="4">The sequence shown here is derived from an EMBL/GenBank/DDBJ whole genome shotgun (WGS) entry which is preliminary data.</text>
</comment>
<evidence type="ECO:0000313" key="4">
    <source>
        <dbReference type="EMBL" id="KAF9930347.1"/>
    </source>
</evidence>
<dbReference type="PANTHER" id="PTHR46910:SF13">
    <property type="entry name" value="SPECIFIC TRANSCRIPTION FACTOR, PUTATIVE (AFU_ORTHOLOGUE AFUA_4G06190)-RELATED"/>
    <property type="match status" value="1"/>
</dbReference>
<proteinExistence type="predicted"/>
<dbReference type="EMBL" id="JAAAHW010010124">
    <property type="protein sequence ID" value="KAF9930347.1"/>
    <property type="molecule type" value="Genomic_DNA"/>
</dbReference>
<dbReference type="InterPro" id="IPR007219">
    <property type="entry name" value="XnlR_reg_dom"/>
</dbReference>
<dbReference type="GO" id="GO:0003700">
    <property type="term" value="F:DNA-binding transcription factor activity"/>
    <property type="evidence" value="ECO:0007669"/>
    <property type="project" value="InterPro"/>
</dbReference>
<feature type="region of interest" description="Disordered" evidence="2">
    <location>
        <begin position="69"/>
        <end position="94"/>
    </location>
</feature>
<gene>
    <name evidence="4" type="ORF">BGZ65_005405</name>
</gene>
<feature type="domain" description="Xylanolytic transcriptional activator regulatory" evidence="3">
    <location>
        <begin position="330"/>
        <end position="403"/>
    </location>
</feature>
<evidence type="ECO:0000313" key="5">
    <source>
        <dbReference type="Proteomes" id="UP000749646"/>
    </source>
</evidence>
<organism evidence="4 5">
    <name type="scientific">Modicella reniformis</name>
    <dbReference type="NCBI Taxonomy" id="1440133"/>
    <lineage>
        <taxon>Eukaryota</taxon>
        <taxon>Fungi</taxon>
        <taxon>Fungi incertae sedis</taxon>
        <taxon>Mucoromycota</taxon>
        <taxon>Mortierellomycotina</taxon>
        <taxon>Mortierellomycetes</taxon>
        <taxon>Mortierellales</taxon>
        <taxon>Mortierellaceae</taxon>
        <taxon>Modicella</taxon>
    </lineage>
</organism>
<dbReference type="SMART" id="SM00906">
    <property type="entry name" value="Fungal_trans"/>
    <property type="match status" value="1"/>
</dbReference>
<feature type="region of interest" description="Disordered" evidence="2">
    <location>
        <begin position="830"/>
        <end position="864"/>
    </location>
</feature>
<dbReference type="GO" id="GO:0008270">
    <property type="term" value="F:zinc ion binding"/>
    <property type="evidence" value="ECO:0007669"/>
    <property type="project" value="InterPro"/>
</dbReference>
<dbReference type="Proteomes" id="UP000749646">
    <property type="component" value="Unassembled WGS sequence"/>
</dbReference>
<evidence type="ECO:0000256" key="2">
    <source>
        <dbReference type="SAM" id="MobiDB-lite"/>
    </source>
</evidence>
<keyword evidence="1" id="KW-0539">Nucleus</keyword>
<dbReference type="Pfam" id="PF04082">
    <property type="entry name" value="Fungal_trans"/>
    <property type="match status" value="1"/>
</dbReference>
<feature type="compositionally biased region" description="Polar residues" evidence="2">
    <location>
        <begin position="70"/>
        <end position="80"/>
    </location>
</feature>
<dbReference type="CDD" id="cd12148">
    <property type="entry name" value="fungal_TF_MHR"/>
    <property type="match status" value="1"/>
</dbReference>
<feature type="non-terminal residue" evidence="4">
    <location>
        <position position="864"/>
    </location>
</feature>
<accession>A0A9P6IKN3</accession>
<protein>
    <recommendedName>
        <fullName evidence="3">Xylanolytic transcriptional activator regulatory domain-containing protein</fullName>
    </recommendedName>
</protein>
<dbReference type="AlphaFoldDB" id="A0A9P6IKN3"/>
<name>A0A9P6IKN3_9FUNG</name>
<dbReference type="GO" id="GO:0003677">
    <property type="term" value="F:DNA binding"/>
    <property type="evidence" value="ECO:0007669"/>
    <property type="project" value="InterPro"/>
</dbReference>
<keyword evidence="5" id="KW-1185">Reference proteome</keyword>